<dbReference type="Proteomes" id="UP001642540">
    <property type="component" value="Unassembled WGS sequence"/>
</dbReference>
<evidence type="ECO:0000256" key="1">
    <source>
        <dbReference type="SAM" id="MobiDB-lite"/>
    </source>
</evidence>
<gene>
    <name evidence="2" type="ORF">ODALV1_LOCUS25992</name>
</gene>
<organism evidence="2 3">
    <name type="scientific">Orchesella dallaii</name>
    <dbReference type="NCBI Taxonomy" id="48710"/>
    <lineage>
        <taxon>Eukaryota</taxon>
        <taxon>Metazoa</taxon>
        <taxon>Ecdysozoa</taxon>
        <taxon>Arthropoda</taxon>
        <taxon>Hexapoda</taxon>
        <taxon>Collembola</taxon>
        <taxon>Entomobryomorpha</taxon>
        <taxon>Entomobryoidea</taxon>
        <taxon>Orchesellidae</taxon>
        <taxon>Orchesellinae</taxon>
        <taxon>Orchesella</taxon>
    </lineage>
</organism>
<dbReference type="PANTHER" id="PTHR21053">
    <property type="entry name" value="TRANSCRIPTION ELONGATION FACTOR, MITOCHONDRIAL"/>
    <property type="match status" value="1"/>
</dbReference>
<dbReference type="InterPro" id="IPR039150">
    <property type="entry name" value="TEFM"/>
</dbReference>
<keyword evidence="3" id="KW-1185">Reference proteome</keyword>
<comment type="caution">
    <text evidence="2">The sequence shown here is derived from an EMBL/GenBank/DDBJ whole genome shotgun (WGS) entry which is preliminary data.</text>
</comment>
<feature type="compositionally biased region" description="Low complexity" evidence="1">
    <location>
        <begin position="65"/>
        <end position="76"/>
    </location>
</feature>
<evidence type="ECO:0000313" key="3">
    <source>
        <dbReference type="Proteomes" id="UP001642540"/>
    </source>
</evidence>
<evidence type="ECO:0000313" key="2">
    <source>
        <dbReference type="EMBL" id="CAL8135451.1"/>
    </source>
</evidence>
<feature type="region of interest" description="Disordered" evidence="1">
    <location>
        <begin position="57"/>
        <end position="76"/>
    </location>
</feature>
<reference evidence="2 3" key="1">
    <citation type="submission" date="2024-08" db="EMBL/GenBank/DDBJ databases">
        <authorList>
            <person name="Cucini C."/>
            <person name="Frati F."/>
        </authorList>
    </citation>
    <scope>NUCLEOTIDE SEQUENCE [LARGE SCALE GENOMIC DNA]</scope>
</reference>
<evidence type="ECO:0008006" key="4">
    <source>
        <dbReference type="Google" id="ProtNLM"/>
    </source>
</evidence>
<accession>A0ABP1RTU3</accession>
<protein>
    <recommendedName>
        <fullName evidence="4">Transcription elongation factor, mitochondrial</fullName>
    </recommendedName>
</protein>
<sequence length="373" mass="42067">MMFNNLVTRFSLMSSCPRCCYLSLSTFTAKKTSRRPTLIKLMRVNASRGDANRHRYFSTSHHTSARSPTESSSSESLTSDEVAKVLKIVNEVQRSEDLLKYFIPKKKADELVRRKSGGGETMSLEEVISVVGPKSSNKFFCSILDKPIPVAANSAMFPIVTSEEVSKISNVLSLIIVGDRISWSVMQREVGKSGICLGVQSLSQINYPFKPRMHFLTLLKEMETVASHIPETELCIVEEYPATVPTPYMFNFQLQMAQAKSMLLGILNSREKRPMMLSIKTVAVARLFNTYVGSEKVSGQHLVDDMLLTKQLPYIDIHDSVLYAYTNADSKVKEGLSQAFLLNLTYWKTQTDKVISFTSHTCRNVTLMFHYTF</sequence>
<name>A0ABP1RTU3_9HEXA</name>
<dbReference type="EMBL" id="CAXLJM020000108">
    <property type="protein sequence ID" value="CAL8135451.1"/>
    <property type="molecule type" value="Genomic_DNA"/>
</dbReference>
<dbReference type="PANTHER" id="PTHR21053:SF2">
    <property type="entry name" value="TRANSCRIPTION ELONGATION FACTOR, MITOCHONDRIAL"/>
    <property type="match status" value="1"/>
</dbReference>
<proteinExistence type="predicted"/>